<evidence type="ECO:0000256" key="7">
    <source>
        <dbReference type="ARBA" id="ARBA00022692"/>
    </source>
</evidence>
<keyword evidence="4" id="KW-0444">Lipid biosynthesis</keyword>
<keyword evidence="6" id="KW-0441">Lipid A biosynthesis</keyword>
<dbReference type="Pfam" id="PF00892">
    <property type="entry name" value="EamA"/>
    <property type="match status" value="1"/>
</dbReference>
<evidence type="ECO:0000256" key="1">
    <source>
        <dbReference type="ARBA" id="ARBA00004651"/>
    </source>
</evidence>
<evidence type="ECO:0000256" key="10">
    <source>
        <dbReference type="ARBA" id="ARBA00023098"/>
    </source>
</evidence>
<dbReference type="InterPro" id="IPR000620">
    <property type="entry name" value="EamA_dom"/>
</dbReference>
<keyword evidence="5" id="KW-0997">Cell inner membrane</keyword>
<keyword evidence="11 12" id="KW-0472">Membrane</keyword>
<dbReference type="GO" id="GO:0009103">
    <property type="term" value="P:lipopolysaccharide biosynthetic process"/>
    <property type="evidence" value="ECO:0007669"/>
    <property type="project" value="UniProtKB-KW"/>
</dbReference>
<dbReference type="PANTHER" id="PTHR30561:SF9">
    <property type="entry name" value="4-AMINO-4-DEOXY-L-ARABINOSE-PHOSPHOUNDECAPRENOL FLIPPASE SUBUNIT ARNF-RELATED"/>
    <property type="match status" value="1"/>
</dbReference>
<keyword evidence="10" id="KW-0443">Lipid metabolism</keyword>
<evidence type="ECO:0000256" key="8">
    <source>
        <dbReference type="ARBA" id="ARBA00022985"/>
    </source>
</evidence>
<protein>
    <recommendedName>
        <fullName evidence="13">EamA domain-containing protein</fullName>
    </recommendedName>
</protein>
<dbReference type="EMBL" id="AP018248">
    <property type="protein sequence ID" value="BAY96436.1"/>
    <property type="molecule type" value="Genomic_DNA"/>
</dbReference>
<evidence type="ECO:0000256" key="3">
    <source>
        <dbReference type="ARBA" id="ARBA00022475"/>
    </source>
</evidence>
<comment type="similarity">
    <text evidence="2">Belongs to the EamA transporter family.</text>
</comment>
<evidence type="ECO:0000313" key="15">
    <source>
        <dbReference type="Proteomes" id="UP000218785"/>
    </source>
</evidence>
<keyword evidence="15" id="KW-1185">Reference proteome</keyword>
<evidence type="ECO:0000259" key="13">
    <source>
        <dbReference type="Pfam" id="PF00892"/>
    </source>
</evidence>
<keyword evidence="7 12" id="KW-0812">Transmembrane</keyword>
<organism evidence="14 15">
    <name type="scientific">Tolypothrix tenuis PCC 7101</name>
    <dbReference type="NCBI Taxonomy" id="231146"/>
    <lineage>
        <taxon>Bacteria</taxon>
        <taxon>Bacillati</taxon>
        <taxon>Cyanobacteriota</taxon>
        <taxon>Cyanophyceae</taxon>
        <taxon>Nostocales</taxon>
        <taxon>Tolypothrichaceae</taxon>
        <taxon>Tolypothrix</taxon>
    </lineage>
</organism>
<dbReference type="Proteomes" id="UP000218785">
    <property type="component" value="Chromosome"/>
</dbReference>
<dbReference type="RefSeq" id="WP_190445548.1">
    <property type="nucleotide sequence ID" value="NZ_CAWNJS010000001.1"/>
</dbReference>
<accession>A0A1Z4MSJ0</accession>
<dbReference type="SUPFAM" id="SSF103481">
    <property type="entry name" value="Multidrug resistance efflux transporter EmrE"/>
    <property type="match status" value="1"/>
</dbReference>
<feature type="transmembrane region" description="Helical" evidence="12">
    <location>
        <begin position="39"/>
        <end position="68"/>
    </location>
</feature>
<evidence type="ECO:0000256" key="4">
    <source>
        <dbReference type="ARBA" id="ARBA00022516"/>
    </source>
</evidence>
<keyword evidence="9 12" id="KW-1133">Transmembrane helix</keyword>
<proteinExistence type="inferred from homology"/>
<dbReference type="GO" id="GO:0022857">
    <property type="term" value="F:transmembrane transporter activity"/>
    <property type="evidence" value="ECO:0007669"/>
    <property type="project" value="InterPro"/>
</dbReference>
<name>A0A1Z4MSJ0_9CYAN</name>
<dbReference type="GO" id="GO:0005886">
    <property type="term" value="C:plasma membrane"/>
    <property type="evidence" value="ECO:0007669"/>
    <property type="project" value="UniProtKB-SubCell"/>
</dbReference>
<feature type="transmembrane region" description="Helical" evidence="12">
    <location>
        <begin position="102"/>
        <end position="120"/>
    </location>
</feature>
<dbReference type="AlphaFoldDB" id="A0A1Z4MSJ0"/>
<evidence type="ECO:0000256" key="11">
    <source>
        <dbReference type="ARBA" id="ARBA00023136"/>
    </source>
</evidence>
<evidence type="ECO:0000256" key="12">
    <source>
        <dbReference type="SAM" id="Phobius"/>
    </source>
</evidence>
<comment type="subcellular location">
    <subcellularLocation>
        <location evidence="1">Cell membrane</location>
        <topology evidence="1">Multi-pass membrane protein</topology>
    </subcellularLocation>
</comment>
<gene>
    <name evidence="14" type="ORF">NIES37_03690</name>
</gene>
<evidence type="ECO:0000313" key="14">
    <source>
        <dbReference type="EMBL" id="BAY96436.1"/>
    </source>
</evidence>
<evidence type="ECO:0000256" key="6">
    <source>
        <dbReference type="ARBA" id="ARBA00022556"/>
    </source>
</evidence>
<keyword evidence="8" id="KW-0448">Lipopolysaccharide biosynthesis</keyword>
<sequence>MTIQEFALLIISVATSVGGQFFLKLGAMKLAKFNSGNAISNIISIATIPELLTGLTCYGLGAIAYILLLTRVNLSIAAPSISLVYVFSMLLGYFIFKETIPFTRLIGLSFIVGGVILVVWDKR</sequence>
<dbReference type="Gene3D" id="1.10.3730.20">
    <property type="match status" value="1"/>
</dbReference>
<dbReference type="PANTHER" id="PTHR30561">
    <property type="entry name" value="SMR FAMILY PROTON-DEPENDENT DRUG EFFLUX TRANSPORTER SUGE"/>
    <property type="match status" value="1"/>
</dbReference>
<dbReference type="KEGG" id="ttq:NIES37_03690"/>
<dbReference type="InterPro" id="IPR037185">
    <property type="entry name" value="EmrE-like"/>
</dbReference>
<feature type="transmembrane region" description="Helical" evidence="12">
    <location>
        <begin position="6"/>
        <end position="27"/>
    </location>
</feature>
<keyword evidence="3" id="KW-1003">Cell membrane</keyword>
<evidence type="ECO:0000256" key="9">
    <source>
        <dbReference type="ARBA" id="ARBA00022989"/>
    </source>
</evidence>
<evidence type="ECO:0000256" key="5">
    <source>
        <dbReference type="ARBA" id="ARBA00022519"/>
    </source>
</evidence>
<evidence type="ECO:0000256" key="2">
    <source>
        <dbReference type="ARBA" id="ARBA00007362"/>
    </source>
</evidence>
<feature type="transmembrane region" description="Helical" evidence="12">
    <location>
        <begin position="74"/>
        <end position="95"/>
    </location>
</feature>
<dbReference type="InterPro" id="IPR000390">
    <property type="entry name" value="Small_drug/metabolite_transptr"/>
</dbReference>
<reference evidence="14 15" key="1">
    <citation type="submission" date="2017-06" db="EMBL/GenBank/DDBJ databases">
        <title>Genome sequencing of cyanobaciteial culture collection at National Institute for Environmental Studies (NIES).</title>
        <authorList>
            <person name="Hirose Y."/>
            <person name="Shimura Y."/>
            <person name="Fujisawa T."/>
            <person name="Nakamura Y."/>
            <person name="Kawachi M."/>
        </authorList>
    </citation>
    <scope>NUCLEOTIDE SEQUENCE [LARGE SCALE GENOMIC DNA]</scope>
    <source>
        <strain evidence="14 15">NIES-37</strain>
    </source>
</reference>
<feature type="domain" description="EamA" evidence="13">
    <location>
        <begin position="14"/>
        <end position="119"/>
    </location>
</feature>